<keyword evidence="4" id="KW-1185">Reference proteome</keyword>
<dbReference type="Pfam" id="PF00942">
    <property type="entry name" value="CBM_3"/>
    <property type="match status" value="1"/>
</dbReference>
<dbReference type="InterPro" id="IPR001956">
    <property type="entry name" value="CBM3"/>
</dbReference>
<dbReference type="InterPro" id="IPR013783">
    <property type="entry name" value="Ig-like_fold"/>
</dbReference>
<dbReference type="Proteomes" id="UP001202180">
    <property type="component" value="Unassembled WGS sequence"/>
</dbReference>
<dbReference type="PROSITE" id="PS50835">
    <property type="entry name" value="IG_LIKE"/>
    <property type="match status" value="1"/>
</dbReference>
<dbReference type="InterPro" id="IPR036179">
    <property type="entry name" value="Ig-like_dom_sf"/>
</dbReference>
<evidence type="ECO:0000313" key="3">
    <source>
        <dbReference type="EMBL" id="MCK8495355.1"/>
    </source>
</evidence>
<dbReference type="Gene3D" id="2.160.20.10">
    <property type="entry name" value="Single-stranded right-handed beta-helix, Pectin lyase-like"/>
    <property type="match status" value="1"/>
</dbReference>
<proteinExistence type="predicted"/>
<sequence length="1037" mass="107135">MQQFLPFRPALLLGFWLLALAGWARPEGAPGAHSSFYFSASTPHPPNSIVRYVRAGGSGTADGSSWANASGDLQAMINASQAGEQVWVAQGTYKPTTSLDASISFSMKTGVAIYGSFVGSETSSDQRSSFPNGQPTSILSGRLGTVTLLPGLIAAVNTESLISNKNVGSTALLDGFFITGEATGFDPDLGGNGRGILNDNSSPTIINCVFQHNQGVSAGAGMYNQNFSSPKLINCSFIGNYATTAGSAIANVNASSPLLVNCSFHGNASQGGLVYNQNKCAPVLTNCILYANTFILAFYNLTSDNQTLLRYCLIDARTTGFTDLGNNQIITSSPFMSDTDLQLNDQSPAIDAGVNEVNPTTSDLAGNARILNNTIDIGAYEYQGSVCQPIAVTSPPPSRSATCAGTSVTATILVTGSSPTYQWYKDGKLVSGQTTATLALTDVQTSQSGSYLAVVTSSCNSVTTTAFSLTVNAPYAVRLSPESQPLSCVKKSVTLTTFGAPFGASYTYSGEAQSSSASSATALVTNSGLYSVTVTVPGGCSATAQTRVTSNTLVPGVSINPTSQAICQGQSASFIATGADSYTWSTGATTASLLISASGAYSVTGTSSSNGCSATATATLRVNVLPTPGIVGLASAYCQDATAVTLAPLGNPTGGSFAIDGSPATVLDPGKLSAGNRSVRYSYTDNNGCSNSATQTVAVKPTPQAPTLVTQSGGSYPGGASSLTISQNTGNVILTVSGCQTGSISWNGGNSTTLAVSTTNLGTQSFTATCTRNGCTSPTATATVTVVTTTLKVLSRDPDNGQLGNNTLKPYLLLQNAGTTPIPYGTITLRYWLTTENNIPLNFQKNYVAIGQNTLNLRYVALATPRQGATGYIEYSFTAEAGSLAPNGDSGPLEVQATKQDYSRFVQSDDYSYINNSVYTLNARITAYQNGVIFYGTEPSGNGSGREAAQELGSLLQVRVLGNPVVGQSVEVEISGVSGQSVQLKLVDLQGKTLHGQIIKEAGSVERVSLPVGNAQGILLLDVSTATQRQQVKLLRP</sequence>
<evidence type="ECO:0000259" key="1">
    <source>
        <dbReference type="PROSITE" id="PS50835"/>
    </source>
</evidence>
<dbReference type="InterPro" id="IPR012334">
    <property type="entry name" value="Pectin_lyas_fold"/>
</dbReference>
<dbReference type="InterPro" id="IPR007110">
    <property type="entry name" value="Ig-like_dom"/>
</dbReference>
<dbReference type="InterPro" id="IPR059226">
    <property type="entry name" value="Choice_anch_Q_dom"/>
</dbReference>
<dbReference type="InterPro" id="IPR008965">
    <property type="entry name" value="CBM2/CBM3_carb-bd_dom_sf"/>
</dbReference>
<feature type="domain" description="Ig-like" evidence="1">
    <location>
        <begin position="389"/>
        <end position="470"/>
    </location>
</feature>
<protein>
    <recommendedName>
        <fullName evidence="5">Ig-like domain-containing protein</fullName>
    </recommendedName>
</protein>
<dbReference type="RefSeq" id="WP_248480108.1">
    <property type="nucleotide sequence ID" value="NZ_JALPRF010000007.1"/>
</dbReference>
<evidence type="ECO:0000259" key="2">
    <source>
        <dbReference type="PROSITE" id="PS51172"/>
    </source>
</evidence>
<dbReference type="SUPFAM" id="SSF49384">
    <property type="entry name" value="Carbohydrate-binding domain"/>
    <property type="match status" value="1"/>
</dbReference>
<dbReference type="PROSITE" id="PS51172">
    <property type="entry name" value="CBM3"/>
    <property type="match status" value="1"/>
</dbReference>
<evidence type="ECO:0008006" key="5">
    <source>
        <dbReference type="Google" id="ProtNLM"/>
    </source>
</evidence>
<gene>
    <name evidence="3" type="ORF">M0L20_26050</name>
</gene>
<feature type="domain" description="CBM3" evidence="2">
    <location>
        <begin position="788"/>
        <end position="940"/>
    </location>
</feature>
<reference evidence="3 4" key="1">
    <citation type="submission" date="2022-04" db="EMBL/GenBank/DDBJ databases">
        <title>Spirosoma sp. strain RP8 genome sequencing and assembly.</title>
        <authorList>
            <person name="Jung Y."/>
        </authorList>
    </citation>
    <scope>NUCLEOTIDE SEQUENCE [LARGE SCALE GENOMIC DNA]</scope>
    <source>
        <strain evidence="3 4">RP8</strain>
    </source>
</reference>
<dbReference type="Gene3D" id="2.60.40.10">
    <property type="entry name" value="Immunoglobulins"/>
    <property type="match status" value="1"/>
</dbReference>
<dbReference type="InterPro" id="IPR036966">
    <property type="entry name" value="CBM3_sf"/>
</dbReference>
<dbReference type="SUPFAM" id="SSF51126">
    <property type="entry name" value="Pectin lyase-like"/>
    <property type="match status" value="1"/>
</dbReference>
<accession>A0ABT0HTQ5</accession>
<comment type="caution">
    <text evidence="3">The sequence shown here is derived from an EMBL/GenBank/DDBJ whole genome shotgun (WGS) entry which is preliminary data.</text>
</comment>
<dbReference type="EMBL" id="JALPRF010000007">
    <property type="protein sequence ID" value="MCK8495355.1"/>
    <property type="molecule type" value="Genomic_DNA"/>
</dbReference>
<name>A0ABT0HTQ5_9BACT</name>
<organism evidence="3 4">
    <name type="scientific">Spirosoma liriopis</name>
    <dbReference type="NCBI Taxonomy" id="2937440"/>
    <lineage>
        <taxon>Bacteria</taxon>
        <taxon>Pseudomonadati</taxon>
        <taxon>Bacteroidota</taxon>
        <taxon>Cytophagia</taxon>
        <taxon>Cytophagales</taxon>
        <taxon>Cytophagaceae</taxon>
        <taxon>Spirosoma</taxon>
    </lineage>
</organism>
<dbReference type="InterPro" id="IPR011050">
    <property type="entry name" value="Pectin_lyase_fold/virulence"/>
</dbReference>
<dbReference type="NCBIfam" id="NF041518">
    <property type="entry name" value="choice_anch_Q"/>
    <property type="match status" value="1"/>
</dbReference>
<evidence type="ECO:0000313" key="4">
    <source>
        <dbReference type="Proteomes" id="UP001202180"/>
    </source>
</evidence>
<dbReference type="Gene3D" id="2.60.40.710">
    <property type="entry name" value="Endoglucanase-like"/>
    <property type="match status" value="1"/>
</dbReference>
<dbReference type="SUPFAM" id="SSF48726">
    <property type="entry name" value="Immunoglobulin"/>
    <property type="match status" value="1"/>
</dbReference>